<dbReference type="EMBL" id="BTCL01000015">
    <property type="protein sequence ID" value="GMK46830.1"/>
    <property type="molecule type" value="Genomic_DNA"/>
</dbReference>
<dbReference type="InterPro" id="IPR000182">
    <property type="entry name" value="GNAT_dom"/>
</dbReference>
<proteinExistence type="predicted"/>
<dbReference type="PANTHER" id="PTHR43610:SF1">
    <property type="entry name" value="N-ACETYLTRANSFERASE DOMAIN-CONTAINING PROTEIN"/>
    <property type="match status" value="1"/>
</dbReference>
<sequence>MKFHTNLTLENRKVILLPLQAAHVKELAGLLSDPKVWEMTWRRNNTEQAIELALESALASREAGTQLPFAIIDKTSGRMVGTTRLGDLDANNRNVEIGWTWMAPAFWGQGINPACKLLLLQYSFEELGVIRVQFSASGSNLRSQGALEKIGAVREGVLRRHRVDATDGGTVHDNVFYSILEEEWPLVREKLFQEMNLF</sequence>
<feature type="domain" description="N-acetyltransferase" evidence="1">
    <location>
        <begin position="14"/>
        <end position="182"/>
    </location>
</feature>
<keyword evidence="3" id="KW-1185">Reference proteome</keyword>
<dbReference type="InterPro" id="IPR016181">
    <property type="entry name" value="Acyl_CoA_acyltransferase"/>
</dbReference>
<dbReference type="Gene3D" id="3.40.630.30">
    <property type="match status" value="1"/>
</dbReference>
<evidence type="ECO:0000313" key="3">
    <source>
        <dbReference type="Proteomes" id="UP001285921"/>
    </source>
</evidence>
<evidence type="ECO:0000313" key="2">
    <source>
        <dbReference type="EMBL" id="GMK46830.1"/>
    </source>
</evidence>
<gene>
    <name evidence="2" type="ORF">PghCCS26_39590</name>
</gene>
<dbReference type="PANTHER" id="PTHR43610">
    <property type="entry name" value="BLL6696 PROTEIN"/>
    <property type="match status" value="1"/>
</dbReference>
<comment type="caution">
    <text evidence="2">The sequence shown here is derived from an EMBL/GenBank/DDBJ whole genome shotgun (WGS) entry which is preliminary data.</text>
</comment>
<evidence type="ECO:0000259" key="1">
    <source>
        <dbReference type="PROSITE" id="PS51186"/>
    </source>
</evidence>
<dbReference type="Pfam" id="PF13302">
    <property type="entry name" value="Acetyltransf_3"/>
    <property type="match status" value="1"/>
</dbReference>
<accession>A0ABQ6NRZ5</accession>
<name>A0ABQ6NRZ5_9BACL</name>
<dbReference type="SUPFAM" id="SSF55729">
    <property type="entry name" value="Acyl-CoA N-acyltransferases (Nat)"/>
    <property type="match status" value="1"/>
</dbReference>
<organism evidence="2 3">
    <name type="scientific">Paenibacillus glycanilyticus</name>
    <dbReference type="NCBI Taxonomy" id="126569"/>
    <lineage>
        <taxon>Bacteria</taxon>
        <taxon>Bacillati</taxon>
        <taxon>Bacillota</taxon>
        <taxon>Bacilli</taxon>
        <taxon>Bacillales</taxon>
        <taxon>Paenibacillaceae</taxon>
        <taxon>Paenibacillus</taxon>
    </lineage>
</organism>
<dbReference type="Proteomes" id="UP001285921">
    <property type="component" value="Unassembled WGS sequence"/>
</dbReference>
<reference evidence="2 3" key="1">
    <citation type="submission" date="2023-05" db="EMBL/GenBank/DDBJ databases">
        <title>Draft genome of Paenibacillus sp. CCS26.</title>
        <authorList>
            <person name="Akita H."/>
            <person name="Shinto Y."/>
            <person name="Kimura Z."/>
        </authorList>
    </citation>
    <scope>NUCLEOTIDE SEQUENCE [LARGE SCALE GENOMIC DNA]</scope>
    <source>
        <strain evidence="2 3">CCS26</strain>
    </source>
</reference>
<protein>
    <submittedName>
        <fullName evidence="2">Acetyltransferase</fullName>
    </submittedName>
</protein>
<dbReference type="PROSITE" id="PS51186">
    <property type="entry name" value="GNAT"/>
    <property type="match status" value="1"/>
</dbReference>
<dbReference type="RefSeq" id="WP_317980993.1">
    <property type="nucleotide sequence ID" value="NZ_BTCL01000015.1"/>
</dbReference>